<dbReference type="SUPFAM" id="SSF53927">
    <property type="entry name" value="Cytidine deaminase-like"/>
    <property type="match status" value="1"/>
</dbReference>
<comment type="catalytic activity">
    <reaction evidence="13 14">
        <text>2,5-diamino-6-hydroxy-4-(5-phosphoribosylamino)-pyrimidine + H2O + H(+) = 5-amino-6-(5-phospho-D-ribosylamino)uracil + NH4(+)</text>
        <dbReference type="Rhea" id="RHEA:21868"/>
        <dbReference type="ChEBI" id="CHEBI:15377"/>
        <dbReference type="ChEBI" id="CHEBI:15378"/>
        <dbReference type="ChEBI" id="CHEBI:28938"/>
        <dbReference type="ChEBI" id="CHEBI:58453"/>
        <dbReference type="ChEBI" id="CHEBI:58614"/>
        <dbReference type="EC" id="3.5.4.26"/>
    </reaction>
</comment>
<feature type="active site" description="Proton donor" evidence="15">
    <location>
        <position position="59"/>
    </location>
</feature>
<feature type="binding site" evidence="17">
    <location>
        <position position="57"/>
    </location>
    <ligand>
        <name>Zn(2+)</name>
        <dbReference type="ChEBI" id="CHEBI:29105"/>
        <note>catalytic</note>
    </ligand>
</feature>
<dbReference type="SUPFAM" id="SSF53597">
    <property type="entry name" value="Dihydrofolate reductase-like"/>
    <property type="match status" value="1"/>
</dbReference>
<evidence type="ECO:0000313" key="20">
    <source>
        <dbReference type="Proteomes" id="UP000465866"/>
    </source>
</evidence>
<dbReference type="Gene3D" id="3.40.140.10">
    <property type="entry name" value="Cytidine Deaminase, domain 2"/>
    <property type="match status" value="1"/>
</dbReference>
<evidence type="ECO:0000256" key="16">
    <source>
        <dbReference type="PIRSR" id="PIRSR006769-2"/>
    </source>
</evidence>
<feature type="domain" description="CMP/dCMP-type deaminase" evidence="18">
    <location>
        <begin position="7"/>
        <end position="129"/>
    </location>
</feature>
<dbReference type="EMBL" id="AP022569">
    <property type="protein sequence ID" value="BBX44443.1"/>
    <property type="molecule type" value="Genomic_DNA"/>
</dbReference>
<evidence type="ECO:0000256" key="5">
    <source>
        <dbReference type="ARBA" id="ARBA00007417"/>
    </source>
</evidence>
<comment type="function">
    <text evidence="1 14">Converts 2,5-diamino-6-(ribosylamino)-4(3h)-pyrimidinone 5'-phosphate into 5-amino-6-(ribosylamino)-2,4(1h,3h)-pyrimidinedione 5'-phosphate.</text>
</comment>
<evidence type="ECO:0000256" key="2">
    <source>
        <dbReference type="ARBA" id="ARBA00004882"/>
    </source>
</evidence>
<evidence type="ECO:0000256" key="4">
    <source>
        <dbReference type="ARBA" id="ARBA00005259"/>
    </source>
</evidence>
<dbReference type="InterPro" id="IPR002734">
    <property type="entry name" value="RibDG_C"/>
</dbReference>
<evidence type="ECO:0000256" key="13">
    <source>
        <dbReference type="ARBA" id="ARBA00049886"/>
    </source>
</evidence>
<comment type="pathway">
    <text evidence="2 14">Cofactor biosynthesis; riboflavin biosynthesis; 5-amino-6-(D-ribitylamino)uracil from GTP: step 2/4.</text>
</comment>
<dbReference type="KEGG" id="mcoo:MCOO_04580"/>
<gene>
    <name evidence="19" type="primary">ribD_2</name>
    <name evidence="19" type="ORF">MCOO_04580</name>
</gene>
<dbReference type="CDD" id="cd01284">
    <property type="entry name" value="Riboflavin_deaminase-reductase"/>
    <property type="match status" value="1"/>
</dbReference>
<evidence type="ECO:0000256" key="7">
    <source>
        <dbReference type="ARBA" id="ARBA00022723"/>
    </source>
</evidence>
<evidence type="ECO:0000256" key="14">
    <source>
        <dbReference type="PIRNR" id="PIRNR006769"/>
    </source>
</evidence>
<dbReference type="InterPro" id="IPR016193">
    <property type="entry name" value="Cytidine_deaminase-like"/>
</dbReference>
<feature type="binding site" evidence="17">
    <location>
        <position position="91"/>
    </location>
    <ligand>
        <name>Zn(2+)</name>
        <dbReference type="ChEBI" id="CHEBI:29105"/>
        <note>catalytic</note>
    </ligand>
</feature>
<reference evidence="19 20" key="1">
    <citation type="journal article" date="2019" name="Emerg. Microbes Infect.">
        <title>Comprehensive subspecies identification of 175 nontuberculous mycobacteria species based on 7547 genomic profiles.</title>
        <authorList>
            <person name="Matsumoto Y."/>
            <person name="Kinjo T."/>
            <person name="Motooka D."/>
            <person name="Nabeya D."/>
            <person name="Jung N."/>
            <person name="Uechi K."/>
            <person name="Horii T."/>
            <person name="Iida T."/>
            <person name="Fujita J."/>
            <person name="Nakamura S."/>
        </authorList>
    </citation>
    <scope>NUCLEOTIDE SEQUENCE [LARGE SCALE GENOMIC DNA]</scope>
    <source>
        <strain evidence="19 20">JCM 12404</strain>
    </source>
</reference>
<dbReference type="Gene3D" id="3.40.430.10">
    <property type="entry name" value="Dihydrofolate Reductase, subunit A"/>
    <property type="match status" value="2"/>
</dbReference>
<feature type="binding site" evidence="16">
    <location>
        <begin position="274"/>
        <end position="280"/>
    </location>
    <ligand>
        <name>NADP(+)</name>
        <dbReference type="ChEBI" id="CHEBI:58349"/>
    </ligand>
</feature>
<comment type="catalytic activity">
    <reaction evidence="12 14">
        <text>5-amino-6-(5-phospho-D-ribitylamino)uracil + NADP(+) = 5-amino-6-(5-phospho-D-ribosylamino)uracil + NADPH + H(+)</text>
        <dbReference type="Rhea" id="RHEA:17845"/>
        <dbReference type="ChEBI" id="CHEBI:15378"/>
        <dbReference type="ChEBI" id="CHEBI:57783"/>
        <dbReference type="ChEBI" id="CHEBI:58349"/>
        <dbReference type="ChEBI" id="CHEBI:58421"/>
        <dbReference type="ChEBI" id="CHEBI:58453"/>
        <dbReference type="EC" id="1.1.1.193"/>
    </reaction>
</comment>
<dbReference type="InterPro" id="IPR024072">
    <property type="entry name" value="DHFR-like_dom_sf"/>
</dbReference>
<feature type="binding site" evidence="16">
    <location>
        <position position="191"/>
    </location>
    <ligand>
        <name>substrate</name>
    </ligand>
</feature>
<dbReference type="Pfam" id="PF01872">
    <property type="entry name" value="RibD_C"/>
    <property type="match status" value="1"/>
</dbReference>
<feature type="binding site" evidence="16">
    <location>
        <position position="214"/>
    </location>
    <ligand>
        <name>substrate</name>
    </ligand>
</feature>
<organism evidence="19 20">
    <name type="scientific">Mycobacterium cookii</name>
    <dbReference type="NCBI Taxonomy" id="1775"/>
    <lineage>
        <taxon>Bacteria</taxon>
        <taxon>Bacillati</taxon>
        <taxon>Actinomycetota</taxon>
        <taxon>Actinomycetes</taxon>
        <taxon>Mycobacteriales</taxon>
        <taxon>Mycobacteriaceae</taxon>
        <taxon>Mycobacterium</taxon>
    </lineage>
</organism>
<evidence type="ECO:0000313" key="19">
    <source>
        <dbReference type="EMBL" id="BBX44443.1"/>
    </source>
</evidence>
<dbReference type="PIRSF" id="PIRSF006769">
    <property type="entry name" value="RibD"/>
    <property type="match status" value="1"/>
</dbReference>
<dbReference type="InterPro" id="IPR016192">
    <property type="entry name" value="APOBEC/CMP_deaminase_Zn-bd"/>
</dbReference>
<feature type="binding site" evidence="16">
    <location>
        <position position="272"/>
    </location>
    <ligand>
        <name>substrate</name>
    </ligand>
</feature>
<feature type="binding site" evidence="16">
    <location>
        <position position="177"/>
    </location>
    <ligand>
        <name>NADP(+)</name>
        <dbReference type="ChEBI" id="CHEBI:58349"/>
    </ligand>
</feature>
<dbReference type="GO" id="GO:0008835">
    <property type="term" value="F:diaminohydroxyphosphoribosylaminopyrimidine deaminase activity"/>
    <property type="evidence" value="ECO:0007669"/>
    <property type="project" value="UniProtKB-EC"/>
</dbReference>
<proteinExistence type="inferred from homology"/>
<keyword evidence="6 14" id="KW-0686">Riboflavin biosynthesis</keyword>
<evidence type="ECO:0000256" key="12">
    <source>
        <dbReference type="ARBA" id="ARBA00049861"/>
    </source>
</evidence>
<keyword evidence="7 14" id="KW-0479">Metal-binding</keyword>
<dbReference type="PROSITE" id="PS00903">
    <property type="entry name" value="CYT_DCMP_DEAMINASES_1"/>
    <property type="match status" value="1"/>
</dbReference>
<feature type="binding site" evidence="16">
    <location>
        <position position="161"/>
    </location>
    <ligand>
        <name>NADP(+)</name>
        <dbReference type="ChEBI" id="CHEBI:58349"/>
    </ligand>
</feature>
<dbReference type="NCBIfam" id="TIGR00326">
    <property type="entry name" value="eubact_ribD"/>
    <property type="match status" value="1"/>
</dbReference>
<feature type="binding site" evidence="16">
    <location>
        <position position="207"/>
    </location>
    <ligand>
        <name>NADP(+)</name>
        <dbReference type="ChEBI" id="CHEBI:58349"/>
    </ligand>
</feature>
<dbReference type="EC" id="1.1.1.193" evidence="14"/>
<feature type="binding site" evidence="16">
    <location>
        <position position="211"/>
    </location>
    <ligand>
        <name>substrate</name>
    </ligand>
</feature>
<sequence>MNTPAAIGYDAAMQLAVEQAELVKGKTYPNPPVGAVILDRDGRVVGVGGTQRAGSAHAEVVALRRAGRLAEGGTAVVTLEPCNHHGKTPPCVDALLKSGVATVVYAVADPNPPAAGGAGRLVAAGVRVVNDVQTDLVVTGPLREWLHKQRTGLPHVTWKYAASIDGRSAAADGSSQWITSEAARADVHRRRATADAIVVGTGTVLADDPALTARLPDGSLADRQPLRVVVGRREIPSEAKVLNDDSRTMVMRTREPAEVLQALSDRTDVLLEGGPTLAGAFLRAGAIDRILAYIAPILLGGPVVAVDDVGVTSISRALRWRYDGMERVGPDVVLSLVPREPASGSVRNDRPGQG</sequence>
<dbReference type="InterPro" id="IPR050765">
    <property type="entry name" value="Riboflavin_Biosynth_HTPR"/>
</dbReference>
<comment type="cofactor">
    <cofactor evidence="14 17">
        <name>Zn(2+)</name>
        <dbReference type="ChEBI" id="CHEBI:29105"/>
    </cofactor>
    <text evidence="14 17">Binds 1 zinc ion.</text>
</comment>
<keyword evidence="11" id="KW-0511">Multifunctional enzyme</keyword>
<dbReference type="GO" id="GO:0009231">
    <property type="term" value="P:riboflavin biosynthetic process"/>
    <property type="evidence" value="ECO:0007669"/>
    <property type="project" value="UniProtKB-UniPathway"/>
</dbReference>
<feature type="binding site" evidence="17">
    <location>
        <position position="82"/>
    </location>
    <ligand>
        <name>Zn(2+)</name>
        <dbReference type="ChEBI" id="CHEBI:29105"/>
        <note>catalytic</note>
    </ligand>
</feature>
<dbReference type="Proteomes" id="UP000465866">
    <property type="component" value="Chromosome"/>
</dbReference>
<dbReference type="GO" id="GO:0008703">
    <property type="term" value="F:5-amino-6-(5-phosphoribosylamino)uracil reductase activity"/>
    <property type="evidence" value="ECO:0007669"/>
    <property type="project" value="UniProtKB-EC"/>
</dbReference>
<feature type="binding site" evidence="16">
    <location>
        <position position="175"/>
    </location>
    <ligand>
        <name>substrate</name>
    </ligand>
</feature>
<evidence type="ECO:0000256" key="1">
    <source>
        <dbReference type="ARBA" id="ARBA00002151"/>
    </source>
</evidence>
<dbReference type="InterPro" id="IPR004794">
    <property type="entry name" value="Eubact_RibD"/>
</dbReference>
<keyword evidence="9 14" id="KW-0521">NADP</keyword>
<dbReference type="UniPathway" id="UPA00275">
    <property type="reaction ID" value="UER00401"/>
</dbReference>
<dbReference type="GO" id="GO:0008270">
    <property type="term" value="F:zinc ion binding"/>
    <property type="evidence" value="ECO:0007669"/>
    <property type="project" value="InterPro"/>
</dbReference>
<keyword evidence="20" id="KW-1185">Reference proteome</keyword>
<evidence type="ECO:0000256" key="11">
    <source>
        <dbReference type="ARBA" id="ARBA00023268"/>
    </source>
</evidence>
<dbReference type="AlphaFoldDB" id="A0A7I7KR69"/>
<keyword evidence="8 14" id="KW-0862">Zinc</keyword>
<accession>A0A7I7KR69</accession>
<keyword evidence="14" id="KW-0378">Hydrolase</keyword>
<evidence type="ECO:0000256" key="3">
    <source>
        <dbReference type="ARBA" id="ARBA00004910"/>
    </source>
</evidence>
<comment type="similarity">
    <text evidence="5 14">In the C-terminal section; belongs to the HTP reductase family.</text>
</comment>
<dbReference type="Pfam" id="PF00383">
    <property type="entry name" value="dCMP_cyt_deam_1"/>
    <property type="match status" value="1"/>
</dbReference>
<evidence type="ECO:0000256" key="8">
    <source>
        <dbReference type="ARBA" id="ARBA00022833"/>
    </source>
</evidence>
<dbReference type="PROSITE" id="PS51747">
    <property type="entry name" value="CYT_DCMP_DEAMINASES_2"/>
    <property type="match status" value="1"/>
</dbReference>
<protein>
    <recommendedName>
        <fullName evidence="14">Riboflavin biosynthesis protein RibD</fullName>
    </recommendedName>
    <domain>
        <recommendedName>
            <fullName evidence="14">Diaminohydroxyphosphoribosylaminopyrimidine deaminase</fullName>
            <shortName evidence="14">DRAP deaminase</shortName>
            <ecNumber evidence="14">3.5.4.26</ecNumber>
        </recommendedName>
        <alternativeName>
            <fullName evidence="14">Riboflavin-specific deaminase</fullName>
        </alternativeName>
    </domain>
    <domain>
        <recommendedName>
            <fullName evidence="14">5-amino-6-(5-phosphoribosylamino)uracil reductase</fullName>
            <ecNumber evidence="14">1.1.1.193</ecNumber>
        </recommendedName>
        <alternativeName>
            <fullName evidence="14">HTP reductase</fullName>
        </alternativeName>
    </domain>
</protein>
<name>A0A7I7KR69_9MYCO</name>
<evidence type="ECO:0000259" key="18">
    <source>
        <dbReference type="PROSITE" id="PS51747"/>
    </source>
</evidence>
<evidence type="ECO:0000256" key="17">
    <source>
        <dbReference type="PIRSR" id="PIRSR006769-3"/>
    </source>
</evidence>
<keyword evidence="10 14" id="KW-0560">Oxidoreductase</keyword>
<dbReference type="PANTHER" id="PTHR38011:SF7">
    <property type="entry name" value="2,5-DIAMINO-6-RIBOSYLAMINO-4(3H)-PYRIMIDINONE 5'-PHOSPHATE REDUCTASE"/>
    <property type="match status" value="1"/>
</dbReference>
<feature type="binding site" evidence="16">
    <location>
        <position position="203"/>
    </location>
    <ligand>
        <name>substrate</name>
    </ligand>
</feature>
<comment type="similarity">
    <text evidence="4 14">In the N-terminal section; belongs to the cytidine and deoxycytidylate deaminase family.</text>
</comment>
<dbReference type="RefSeq" id="WP_163774895.1">
    <property type="nucleotide sequence ID" value="NZ_AP022569.1"/>
</dbReference>
<dbReference type="InterPro" id="IPR002125">
    <property type="entry name" value="CMP_dCMP_dom"/>
</dbReference>
<evidence type="ECO:0000256" key="10">
    <source>
        <dbReference type="ARBA" id="ARBA00023002"/>
    </source>
</evidence>
<evidence type="ECO:0000256" key="15">
    <source>
        <dbReference type="PIRSR" id="PIRSR006769-1"/>
    </source>
</evidence>
<evidence type="ECO:0000256" key="6">
    <source>
        <dbReference type="ARBA" id="ARBA00022619"/>
    </source>
</evidence>
<comment type="pathway">
    <text evidence="3 14">Cofactor biosynthesis; riboflavin biosynthesis; 5-amino-6-(D-ribitylamino)uracil from GTP: step 3/4.</text>
</comment>
<dbReference type="PANTHER" id="PTHR38011">
    <property type="entry name" value="DIHYDROFOLATE REDUCTASE FAMILY PROTEIN (AFU_ORTHOLOGUE AFUA_8G06820)"/>
    <property type="match status" value="1"/>
</dbReference>
<evidence type="ECO:0000256" key="9">
    <source>
        <dbReference type="ARBA" id="ARBA00022857"/>
    </source>
</evidence>
<dbReference type="EC" id="3.5.4.26" evidence="14"/>